<dbReference type="EMBL" id="HG529520">
    <property type="protein sequence ID" value="CDI51824.1"/>
    <property type="molecule type" value="Genomic_DNA"/>
</dbReference>
<organism evidence="2">
    <name type="scientific">Melanopsichium pennsylvanicum 4</name>
    <dbReference type="NCBI Taxonomy" id="1398559"/>
    <lineage>
        <taxon>Eukaryota</taxon>
        <taxon>Fungi</taxon>
        <taxon>Dikarya</taxon>
        <taxon>Basidiomycota</taxon>
        <taxon>Ustilaginomycotina</taxon>
        <taxon>Ustilaginomycetes</taxon>
        <taxon>Ustilaginales</taxon>
        <taxon>Ustilaginaceae</taxon>
        <taxon>Melanopsichium</taxon>
    </lineage>
</organism>
<name>A0A077R4I0_9BASI</name>
<dbReference type="AlphaFoldDB" id="A0A077R4I0"/>
<evidence type="ECO:0000256" key="1">
    <source>
        <dbReference type="SAM" id="MobiDB-lite"/>
    </source>
</evidence>
<evidence type="ECO:0000313" key="2">
    <source>
        <dbReference type="EMBL" id="CDI51824.1"/>
    </source>
</evidence>
<protein>
    <submittedName>
        <fullName evidence="2">Uncharacterized protein</fullName>
    </submittedName>
</protein>
<reference evidence="2" key="1">
    <citation type="journal article" date="2014" name="Genome Biol. Evol.">
        <title>Gene Loss Rather Than Gene Gain Is Associated with a Host Jump from Monocots to Dicots in the Smut Fungus Melanopsichium pennsylvanicum.</title>
        <authorList>
            <person name="Sharma R."/>
            <person name="Mishra B."/>
            <person name="Runge F."/>
            <person name="Thines M."/>
        </authorList>
    </citation>
    <scope>NUCLEOTIDE SEQUENCE</scope>
    <source>
        <strain evidence="2">4</strain>
    </source>
</reference>
<accession>A0A077R4I0</accession>
<proteinExistence type="predicted"/>
<feature type="region of interest" description="Disordered" evidence="1">
    <location>
        <begin position="85"/>
        <end position="106"/>
    </location>
</feature>
<sequence>MAMENIDEEIGMGKLERSGDVNVRVRGSLSKDGVDNKGKCRAKRIWGAGQGRHSGRADKVDEEEIFGFRPQAQASVLDKGTAQFSRPYAWSSSQKTKGSSSAARGD</sequence>
<feature type="compositionally biased region" description="Low complexity" evidence="1">
    <location>
        <begin position="91"/>
        <end position="106"/>
    </location>
</feature>